<proteinExistence type="predicted"/>
<sequence length="181" mass="20769">MAKQNYDRGHRDLSFAVGDWVWLRLRHHAPASLQVAKGKLRPRYYGPYRISSVVNSVAYKLELPPCARIHDVFHVGALKRFIGEPPTAPPALPPLYYGAVIQTLARTVCMRLARGVSQVLVQWADQPASAATWEDVDEFQRHYPQWQLEGDLLLEGGRDVMWGRHYSKRQRPRRGSPQEED</sequence>
<organism evidence="2 3">
    <name type="scientific">Paspalum notatum var. saurae</name>
    <dbReference type="NCBI Taxonomy" id="547442"/>
    <lineage>
        <taxon>Eukaryota</taxon>
        <taxon>Viridiplantae</taxon>
        <taxon>Streptophyta</taxon>
        <taxon>Embryophyta</taxon>
        <taxon>Tracheophyta</taxon>
        <taxon>Spermatophyta</taxon>
        <taxon>Magnoliopsida</taxon>
        <taxon>Liliopsida</taxon>
        <taxon>Poales</taxon>
        <taxon>Poaceae</taxon>
        <taxon>PACMAD clade</taxon>
        <taxon>Panicoideae</taxon>
        <taxon>Andropogonodae</taxon>
        <taxon>Paspaleae</taxon>
        <taxon>Paspalinae</taxon>
        <taxon>Paspalum</taxon>
    </lineage>
</organism>
<dbReference type="AlphaFoldDB" id="A0AAQ3WIP8"/>
<evidence type="ECO:0000313" key="2">
    <source>
        <dbReference type="EMBL" id="WVZ63072.1"/>
    </source>
</evidence>
<dbReference type="SUPFAM" id="SSF54160">
    <property type="entry name" value="Chromo domain-like"/>
    <property type="match status" value="1"/>
</dbReference>
<dbReference type="Proteomes" id="UP001341281">
    <property type="component" value="Chromosome 03"/>
</dbReference>
<name>A0AAQ3WIP8_PASNO</name>
<dbReference type="PANTHER" id="PTHR46148:SF52">
    <property type="entry name" value="OS04G0603800 PROTEIN"/>
    <property type="match status" value="1"/>
</dbReference>
<protein>
    <recommendedName>
        <fullName evidence="1">Tf2-1-like SH3-like domain-containing protein</fullName>
    </recommendedName>
</protein>
<gene>
    <name evidence="2" type="ORF">U9M48_012737</name>
</gene>
<keyword evidence="3" id="KW-1185">Reference proteome</keyword>
<evidence type="ECO:0000313" key="3">
    <source>
        <dbReference type="Proteomes" id="UP001341281"/>
    </source>
</evidence>
<dbReference type="Pfam" id="PF24626">
    <property type="entry name" value="SH3_Tf2-1"/>
    <property type="match status" value="1"/>
</dbReference>
<dbReference type="InterPro" id="IPR056924">
    <property type="entry name" value="SH3_Tf2-1"/>
</dbReference>
<evidence type="ECO:0000259" key="1">
    <source>
        <dbReference type="Pfam" id="PF24626"/>
    </source>
</evidence>
<accession>A0AAQ3WIP8</accession>
<dbReference type="EMBL" id="CP144747">
    <property type="protein sequence ID" value="WVZ63072.1"/>
    <property type="molecule type" value="Genomic_DNA"/>
</dbReference>
<feature type="domain" description="Tf2-1-like SH3-like" evidence="1">
    <location>
        <begin position="18"/>
        <end position="81"/>
    </location>
</feature>
<reference evidence="2 3" key="1">
    <citation type="submission" date="2024-02" db="EMBL/GenBank/DDBJ databases">
        <title>High-quality chromosome-scale genome assembly of Pensacola bahiagrass (Paspalum notatum Flugge var. saurae).</title>
        <authorList>
            <person name="Vega J.M."/>
            <person name="Podio M."/>
            <person name="Orjuela J."/>
            <person name="Siena L.A."/>
            <person name="Pessino S.C."/>
            <person name="Combes M.C."/>
            <person name="Mariac C."/>
            <person name="Albertini E."/>
            <person name="Pupilli F."/>
            <person name="Ortiz J.P.A."/>
            <person name="Leblanc O."/>
        </authorList>
    </citation>
    <scope>NUCLEOTIDE SEQUENCE [LARGE SCALE GENOMIC DNA]</scope>
    <source>
        <strain evidence="2">R1</strain>
        <tissue evidence="2">Leaf</tissue>
    </source>
</reference>
<dbReference type="PANTHER" id="PTHR46148">
    <property type="entry name" value="CHROMO DOMAIN-CONTAINING PROTEIN"/>
    <property type="match status" value="1"/>
</dbReference>
<dbReference type="InterPro" id="IPR016197">
    <property type="entry name" value="Chromo-like_dom_sf"/>
</dbReference>